<feature type="compositionally biased region" description="Low complexity" evidence="2">
    <location>
        <begin position="549"/>
        <end position="559"/>
    </location>
</feature>
<evidence type="ECO:0000313" key="3">
    <source>
        <dbReference type="EMBL" id="CZT41376.1"/>
    </source>
</evidence>
<name>A0A1E1LX04_RHYSE</name>
<proteinExistence type="predicted"/>
<accession>A0A1E1LX04</accession>
<feature type="coiled-coil region" evidence="1">
    <location>
        <begin position="1"/>
        <end position="166"/>
    </location>
</feature>
<keyword evidence="4" id="KW-1185">Reference proteome</keyword>
<dbReference type="EMBL" id="FJVC01000033">
    <property type="protein sequence ID" value="CZT41376.1"/>
    <property type="molecule type" value="Genomic_DNA"/>
</dbReference>
<evidence type="ECO:0000313" key="4">
    <source>
        <dbReference type="Proteomes" id="UP000177625"/>
    </source>
</evidence>
<evidence type="ECO:0000256" key="1">
    <source>
        <dbReference type="SAM" id="Coils"/>
    </source>
</evidence>
<organism evidence="3 4">
    <name type="scientific">Rhynchosporium secalis</name>
    <name type="common">Barley scald fungus</name>
    <dbReference type="NCBI Taxonomy" id="38038"/>
    <lineage>
        <taxon>Eukaryota</taxon>
        <taxon>Fungi</taxon>
        <taxon>Dikarya</taxon>
        <taxon>Ascomycota</taxon>
        <taxon>Pezizomycotina</taxon>
        <taxon>Leotiomycetes</taxon>
        <taxon>Helotiales</taxon>
        <taxon>Ploettnerulaceae</taxon>
        <taxon>Rhynchosporium</taxon>
    </lineage>
</organism>
<keyword evidence="1" id="KW-0175">Coiled coil</keyword>
<dbReference type="AlphaFoldDB" id="A0A1E1LX04"/>
<reference evidence="4" key="1">
    <citation type="submission" date="2016-03" db="EMBL/GenBank/DDBJ databases">
        <authorList>
            <person name="Guldener U."/>
        </authorList>
    </citation>
    <scope>NUCLEOTIDE SEQUENCE [LARGE SCALE GENOMIC DNA]</scope>
</reference>
<sequence length="566" mass="64113">MEELENLARENEELRFALAEKDKVNDVTTVPAGFISEAESKEKNNLQLQTLRKDLEDQIAELKDALAAKENTEDEKVVVPEGFISESDCDEKGRLEQEKLRKELEDLARENADLTNAIVAAKKDQSDANFATKTIAGLQVKDSGKLMALTTRITELEKEAKEKDSIAERKCQSEKDLLSKTSREEKAIMRKQIEKLTLQLKAFTGGEMITRRQCEIEKEITRTNLVKQFEALQKKLQVAEEAAKSAKPGSEDAVVDHKILRERLVVALRELQTCRDDRDGEEKFHNVEDRIADHARRIEEVNAMVAARDAQLAGRGINTGIAEETAMRAENARLILEVQRLESIKTKKVASGFMLWDEKDDKIQELRNAIAGVNQNARDHFYKEVEIYTKYNKLADDIEKKVERQVRTKLDRRNSKIAKKSALAAIEIAKQKEIEKVDKLVRESERDEPESMISDTALKRAEENGNPDLIAQAYMWAGIAAFYHGESQRAANYLEHAQKMKNRLGSETDRTVLALWINHKVATKACETRMEGYNKGSRIGRRADKGSRRSSSTDTTGTGPDRGRQS</sequence>
<feature type="region of interest" description="Disordered" evidence="2">
    <location>
        <begin position="532"/>
        <end position="566"/>
    </location>
</feature>
<protein>
    <submittedName>
        <fullName evidence="3">Uncharacterized protein</fullName>
    </submittedName>
</protein>
<gene>
    <name evidence="3" type="ORF">RSE6_01107</name>
</gene>
<evidence type="ECO:0000256" key="2">
    <source>
        <dbReference type="SAM" id="MobiDB-lite"/>
    </source>
</evidence>
<dbReference type="Proteomes" id="UP000177625">
    <property type="component" value="Unassembled WGS sequence"/>
</dbReference>